<dbReference type="Gene3D" id="2.60.40.4070">
    <property type="match status" value="1"/>
</dbReference>
<dbReference type="Pfam" id="PF13860">
    <property type="entry name" value="FlgD_ig"/>
    <property type="match status" value="1"/>
</dbReference>
<name>A0A381W1L4_9ZZZZ</name>
<dbReference type="InterPro" id="IPR025965">
    <property type="entry name" value="FlgD/Vpr_Ig-like"/>
</dbReference>
<dbReference type="InterPro" id="IPR026444">
    <property type="entry name" value="Secre_tail"/>
</dbReference>
<reference evidence="2" key="1">
    <citation type="submission" date="2018-05" db="EMBL/GenBank/DDBJ databases">
        <authorList>
            <person name="Lanie J.A."/>
            <person name="Ng W.-L."/>
            <person name="Kazmierczak K.M."/>
            <person name="Andrzejewski T.M."/>
            <person name="Davidsen T.M."/>
            <person name="Wayne K.J."/>
            <person name="Tettelin H."/>
            <person name="Glass J.I."/>
            <person name="Rusch D."/>
            <person name="Podicherti R."/>
            <person name="Tsui H.-C.T."/>
            <person name="Winkler M.E."/>
        </authorList>
    </citation>
    <scope>NUCLEOTIDE SEQUENCE</scope>
</reference>
<evidence type="ECO:0000259" key="1">
    <source>
        <dbReference type="Pfam" id="PF13860"/>
    </source>
</evidence>
<organism evidence="2">
    <name type="scientific">marine metagenome</name>
    <dbReference type="NCBI Taxonomy" id="408172"/>
    <lineage>
        <taxon>unclassified sequences</taxon>
        <taxon>metagenomes</taxon>
        <taxon>ecological metagenomes</taxon>
    </lineage>
</organism>
<evidence type="ECO:0000313" key="2">
    <source>
        <dbReference type="EMBL" id="SVA46435.1"/>
    </source>
</evidence>
<dbReference type="AlphaFoldDB" id="A0A381W1L4"/>
<gene>
    <name evidence="2" type="ORF">METZ01_LOCUS99289</name>
</gene>
<protein>
    <recommendedName>
        <fullName evidence="1">FlgD/Vpr Ig-like domain-containing protein</fullName>
    </recommendedName>
</protein>
<proteinExistence type="predicted"/>
<accession>A0A381W1L4</accession>
<dbReference type="EMBL" id="UINC01010439">
    <property type="protein sequence ID" value="SVA46435.1"/>
    <property type="molecule type" value="Genomic_DNA"/>
</dbReference>
<sequence length="548" mass="62134">MIKALIVLFSLSLSFASDFSADKWKQLFEQFQKNYPTFSIQDIKQMQSMIQSGDYDASARDMEEFYGEWFREDETIEIYVTVDSDQSVPNMLALTAMVEAEGVITATGSDFEEELTYMLDEEAIDDGGDEYNWACDDVYGTSWYESEDECNMYCESDCYFDDGDEEDGASANIMNMSFFEFFMLLFGMEPEGVDVPVIVGFFMDEDYDVQYVEGVMFSDEGEMLGFEADSVDLAAGAAFDSDENTITFTSLELKDSLRVTQLTLDGTIGPGTVDFEAGVPTLVPYFDEEEMFGEEEIEDVYMVFNDDSSGMEIYIEEDEYSGEMYTDTADYAWWVDNDMLLINFLDGEWVCNENPDDPSYWGDEDECNDYCDIDCEVEDPSDTISFSYEFDEDTLHIAGNVYVCEDETDGYQECLEDELPIPPELRDIGDAYITFGRAMVFTGDNVSIANANALMPNQFKVYDAYPNPFNPVTTLRYQLPEANLVSVTIYDMVGREVKTLLNQQQTAGLHGIQWNGTNNLGNTVSAGIYLYQVQSGPFNQINKMILLK</sequence>
<feature type="domain" description="FlgD/Vpr Ig-like" evidence="1">
    <location>
        <begin position="478"/>
        <end position="535"/>
    </location>
</feature>
<dbReference type="NCBIfam" id="TIGR04183">
    <property type="entry name" value="Por_Secre_tail"/>
    <property type="match status" value="1"/>
</dbReference>